<dbReference type="AlphaFoldDB" id="A0A542DWT2"/>
<dbReference type="RefSeq" id="WP_141846661.1">
    <property type="nucleotide sequence ID" value="NZ_BAAAPR010000006.1"/>
</dbReference>
<evidence type="ECO:0000256" key="1">
    <source>
        <dbReference type="SAM" id="MobiDB-lite"/>
    </source>
</evidence>
<evidence type="ECO:0000259" key="2">
    <source>
        <dbReference type="PROSITE" id="PS51746"/>
    </source>
</evidence>
<dbReference type="SMART" id="SM00331">
    <property type="entry name" value="PP2C_SIG"/>
    <property type="match status" value="1"/>
</dbReference>
<dbReference type="OrthoDB" id="9801841at2"/>
<dbReference type="CDD" id="cd00143">
    <property type="entry name" value="PP2Cc"/>
    <property type="match status" value="1"/>
</dbReference>
<comment type="caution">
    <text evidence="3">The sequence shown here is derived from an EMBL/GenBank/DDBJ whole genome shotgun (WGS) entry which is preliminary data.</text>
</comment>
<dbReference type="Pfam" id="PF13672">
    <property type="entry name" value="PP2C_2"/>
    <property type="match status" value="1"/>
</dbReference>
<gene>
    <name evidence="3" type="ORF">FB458_0614</name>
</gene>
<dbReference type="Gene3D" id="3.60.40.10">
    <property type="entry name" value="PPM-type phosphatase domain"/>
    <property type="match status" value="1"/>
</dbReference>
<proteinExistence type="predicted"/>
<protein>
    <submittedName>
        <fullName evidence="3">Serine/threonine protein phosphatase PrpC</fullName>
    </submittedName>
</protein>
<keyword evidence="4" id="KW-1185">Reference proteome</keyword>
<dbReference type="PANTHER" id="PTHR13832:SF860">
    <property type="entry name" value="PROTEIN PHOSPHATASE PHPP"/>
    <property type="match status" value="1"/>
</dbReference>
<feature type="region of interest" description="Disordered" evidence="1">
    <location>
        <begin position="384"/>
        <end position="404"/>
    </location>
</feature>
<accession>A0A542DWT2</accession>
<organism evidence="3 4">
    <name type="scientific">Lapillicoccus jejuensis</name>
    <dbReference type="NCBI Taxonomy" id="402171"/>
    <lineage>
        <taxon>Bacteria</taxon>
        <taxon>Bacillati</taxon>
        <taxon>Actinomycetota</taxon>
        <taxon>Actinomycetes</taxon>
        <taxon>Micrococcales</taxon>
        <taxon>Intrasporangiaceae</taxon>
        <taxon>Lapillicoccus</taxon>
    </lineage>
</organism>
<reference evidence="3 4" key="1">
    <citation type="submission" date="2019-06" db="EMBL/GenBank/DDBJ databases">
        <title>Sequencing the genomes of 1000 actinobacteria strains.</title>
        <authorList>
            <person name="Klenk H.-P."/>
        </authorList>
    </citation>
    <scope>NUCLEOTIDE SEQUENCE [LARGE SCALE GENOMIC DNA]</scope>
    <source>
        <strain evidence="3 4">DSM 18607</strain>
    </source>
</reference>
<dbReference type="InterPro" id="IPR036457">
    <property type="entry name" value="PPM-type-like_dom_sf"/>
</dbReference>
<dbReference type="GO" id="GO:0004722">
    <property type="term" value="F:protein serine/threonine phosphatase activity"/>
    <property type="evidence" value="ECO:0007669"/>
    <property type="project" value="InterPro"/>
</dbReference>
<feature type="region of interest" description="Disordered" evidence="1">
    <location>
        <begin position="52"/>
        <end position="76"/>
    </location>
</feature>
<dbReference type="SUPFAM" id="SSF81606">
    <property type="entry name" value="PP2C-like"/>
    <property type="match status" value="1"/>
</dbReference>
<name>A0A542DWT2_9MICO</name>
<sequence length="404" mass="41385">MSVTTEAGTCPACGASYGVGAQFCEACGTDFTGGAAGAPAAATRTVPADPVTAEAGEESPLDVGWTGPVSRRSSSELTGPVAAPAAVCAACGEGHFEDGYCDVCGAKEPDPRDHYEEAPAAWVAGVCDIGRRHHRNEDALALDASPEPLRRAALVVCDGVSNSVDSHVASLAASRAARDVLDDPVPRGAGTRTAFVANAVQRLTDAVLAARDAVVATAAPTETPLDSPPSCTLVAALVGDGVAVVGNVGDSRAYWLPDDPAGDARQLTRDDSFAAEQIAAGVPREEAETGKGAHAITRWLGVDAPEDLTPHTADLDLDRDGWLLVCSDGLWNYCSDAEALRLLVADTVADLGADGHHPPTLARALVDWANDRGGIDNISVALARVGPTSAPDQTDPIDDTKDTP</sequence>
<dbReference type="Proteomes" id="UP000317893">
    <property type="component" value="Unassembled WGS sequence"/>
</dbReference>
<feature type="domain" description="PPM-type phosphatase" evidence="2">
    <location>
        <begin position="165"/>
        <end position="385"/>
    </location>
</feature>
<evidence type="ECO:0000313" key="4">
    <source>
        <dbReference type="Proteomes" id="UP000317893"/>
    </source>
</evidence>
<dbReference type="InterPro" id="IPR015655">
    <property type="entry name" value="PP2C"/>
</dbReference>
<dbReference type="PANTHER" id="PTHR13832">
    <property type="entry name" value="PROTEIN PHOSPHATASE 2C"/>
    <property type="match status" value="1"/>
</dbReference>
<dbReference type="EMBL" id="VFMN01000001">
    <property type="protein sequence ID" value="TQJ07549.1"/>
    <property type="molecule type" value="Genomic_DNA"/>
</dbReference>
<evidence type="ECO:0000313" key="3">
    <source>
        <dbReference type="EMBL" id="TQJ07549.1"/>
    </source>
</evidence>
<dbReference type="PROSITE" id="PS51746">
    <property type="entry name" value="PPM_2"/>
    <property type="match status" value="1"/>
</dbReference>
<dbReference type="InterPro" id="IPR001932">
    <property type="entry name" value="PPM-type_phosphatase-like_dom"/>
</dbReference>
<dbReference type="SMART" id="SM00332">
    <property type="entry name" value="PP2Cc"/>
    <property type="match status" value="1"/>
</dbReference>